<feature type="compositionally biased region" description="Polar residues" evidence="1">
    <location>
        <begin position="1214"/>
        <end position="1232"/>
    </location>
</feature>
<feature type="compositionally biased region" description="Basic and acidic residues" evidence="1">
    <location>
        <begin position="184"/>
        <end position="195"/>
    </location>
</feature>
<feature type="compositionally biased region" description="Polar residues" evidence="1">
    <location>
        <begin position="788"/>
        <end position="797"/>
    </location>
</feature>
<feature type="compositionally biased region" description="Low complexity" evidence="1">
    <location>
        <begin position="562"/>
        <end position="572"/>
    </location>
</feature>
<dbReference type="HOGENOM" id="CLU_274362_0_0_1"/>
<feature type="region of interest" description="Disordered" evidence="1">
    <location>
        <begin position="719"/>
        <end position="797"/>
    </location>
</feature>
<protein>
    <submittedName>
        <fullName evidence="2">Uncharacterized protein</fullName>
    </submittedName>
</protein>
<sequence length="1343" mass="142625">MVTIARLRSMSGLRPIHRGRSSSRLAWCKSRPEPSQPICDLADARLSSLTITNLAISEDKFLDCLKLLPESITTFEILTQLEAPIVDYCQPVKNEILNLLTFHGDENSKTLCPLLEALTLELCVGADDGLLTNMARSASRIPVPPTNLRERIAALEQRNAALDQRPTSPAPLSATNTSPSAGGLRDKIAKFERKGGIPVPRGSFGLGAPPPTEGQPRRKGELYGNRIPVPVRMASSGVPPVSRSGSASPRVNGSPNPSRRSFSLSSISGDFDDGMDYTPLTSPTFTSPPASPPDSISFTPEMSTSPTGLVDASSFKKPLLRGTDFAKALEIARKTEARKVDNMSDVFGIRQYEEELDTLTPQVTSTPLPVGEEETDLLEYTPAIVVSSEDAPLVIVQNSPALDTHSFTAPQDSKVVADDAEEVAVELVSQAADVNPAVSQLDTEVKVDFVTVEPQLSPIELDAAHPIVHLTSPVDAHLPPADHTSAVTTPLTESTSSLTLAAEPSIAASVASESITEEPNTTGQHVPQPIDIPSAESTERYSTASITIVIESPSSAPPPSTPDSEPSPTLSEKTLSGPASVENEDIVHPTSLGSSESLAAPNDKETQDVLSTPVVVISEPPPVLEESSIIEDISSPPLSSTAVLTNGALEEETQVEISAPTIPFELLPDLTLRKNSLTLDVDRLNDELLMSPASAGSVFASSALEGNLSVTDVLGGYYDSGKSAPDGQVEEPVVQQPSESPVVTPPKVQGQSAPSPHPLSLLSPIDSGLLSPAPSTTSFTSLSPLDTNSTTSSRPFSMIETSPSRVTLAHRLTPATGRGVPMFVPPTSSLPHKSDFSHFPPTPESERGDFGSVVVHHKPSHSYSHPNTSHGAAAGEQSDAGSMARPTFSAVVHGKIREGPPSAFKPRVLPQTPQTNRIKRATILQTPLSPGSGELAALLQNAIFLEDTLERGEDPGEVAKRVAEAEKQEKAKKEQEAAAAKAQREREERERAALAQAEAEARKEGSNSAKLKHTFLIPLSRAKTVHRKEVSSSVVEGSASLRPQPEVVRPKSANPESHSRRLGVNTDTPKEVSHRSTTPTEFKDKTTELPTKSPRSRFASFRRLGSFSRSSKDGNGLARHSTSMSSEISSDDSAPAVTPPDHSSEFSALGTPVTAELTPERVTNDRTEKVSSIGPPPPFGLPPLPTVAEPEESRPTTPSASQKKPRALPAIPSSAATPSQPNTPYTHQQQELLSPKIDYLSSPRDSLLPVVEDPSRPESWMSASSISSMLPSPLFDKDLWDAFPAVPGGAPMTSSSYTYGPTTTQPSFDSALLSSAIHLHKGTIGTSTGTTYNAVGSQQVPRS</sequence>
<feature type="compositionally biased region" description="Basic and acidic residues" evidence="1">
    <location>
        <begin position="1158"/>
        <end position="1169"/>
    </location>
</feature>
<gene>
    <name evidence="2" type="ORF">K443DRAFT_134955</name>
</gene>
<feature type="compositionally biased region" description="Low complexity" evidence="1">
    <location>
        <begin position="1121"/>
        <end position="1133"/>
    </location>
</feature>
<feature type="compositionally biased region" description="Low complexity" evidence="1">
    <location>
        <begin position="488"/>
        <end position="500"/>
    </location>
</feature>
<keyword evidence="3" id="KW-1185">Reference proteome</keyword>
<accession>A0A0C9X7Y9</accession>
<evidence type="ECO:0000313" key="2">
    <source>
        <dbReference type="EMBL" id="KIJ93741.1"/>
    </source>
</evidence>
<dbReference type="EMBL" id="KN838827">
    <property type="protein sequence ID" value="KIJ93741.1"/>
    <property type="molecule type" value="Genomic_DNA"/>
</dbReference>
<dbReference type="STRING" id="1095629.A0A0C9X7Y9"/>
<feature type="region of interest" description="Disordered" evidence="1">
    <location>
        <begin position="962"/>
        <end position="1240"/>
    </location>
</feature>
<feature type="region of interest" description="Disordered" evidence="1">
    <location>
        <begin position="858"/>
        <end position="883"/>
    </location>
</feature>
<reference evidence="2 3" key="1">
    <citation type="submission" date="2014-04" db="EMBL/GenBank/DDBJ databases">
        <authorList>
            <consortium name="DOE Joint Genome Institute"/>
            <person name="Kuo A."/>
            <person name="Kohler A."/>
            <person name="Nagy L.G."/>
            <person name="Floudas D."/>
            <person name="Copeland A."/>
            <person name="Barry K.W."/>
            <person name="Cichocki N."/>
            <person name="Veneault-Fourrey C."/>
            <person name="LaButti K."/>
            <person name="Lindquist E.A."/>
            <person name="Lipzen A."/>
            <person name="Lundell T."/>
            <person name="Morin E."/>
            <person name="Murat C."/>
            <person name="Sun H."/>
            <person name="Tunlid A."/>
            <person name="Henrissat B."/>
            <person name="Grigoriev I.V."/>
            <person name="Hibbett D.S."/>
            <person name="Martin F."/>
            <person name="Nordberg H.P."/>
            <person name="Cantor M.N."/>
            <person name="Hua S.X."/>
        </authorList>
    </citation>
    <scope>NUCLEOTIDE SEQUENCE [LARGE SCALE GENOMIC DNA]</scope>
    <source>
        <strain evidence="2 3">LaAM-08-1</strain>
    </source>
</reference>
<dbReference type="Proteomes" id="UP000054477">
    <property type="component" value="Unassembled WGS sequence"/>
</dbReference>
<feature type="compositionally biased region" description="Low complexity" evidence="1">
    <location>
        <begin position="1096"/>
        <end position="1109"/>
    </location>
</feature>
<feature type="region of interest" description="Disordered" evidence="1">
    <location>
        <begin position="162"/>
        <end position="305"/>
    </location>
</feature>
<feature type="compositionally biased region" description="Pro residues" evidence="1">
    <location>
        <begin position="1174"/>
        <end position="1185"/>
    </location>
</feature>
<feature type="compositionally biased region" description="Polar residues" evidence="1">
    <location>
        <begin position="511"/>
        <end position="525"/>
    </location>
</feature>
<evidence type="ECO:0000256" key="1">
    <source>
        <dbReference type="SAM" id="MobiDB-lite"/>
    </source>
</evidence>
<reference evidence="3" key="2">
    <citation type="submission" date="2015-01" db="EMBL/GenBank/DDBJ databases">
        <title>Evolutionary Origins and Diversification of the Mycorrhizal Mutualists.</title>
        <authorList>
            <consortium name="DOE Joint Genome Institute"/>
            <consortium name="Mycorrhizal Genomics Consortium"/>
            <person name="Kohler A."/>
            <person name="Kuo A."/>
            <person name="Nagy L.G."/>
            <person name="Floudas D."/>
            <person name="Copeland A."/>
            <person name="Barry K.W."/>
            <person name="Cichocki N."/>
            <person name="Veneault-Fourrey C."/>
            <person name="LaButti K."/>
            <person name="Lindquist E.A."/>
            <person name="Lipzen A."/>
            <person name="Lundell T."/>
            <person name="Morin E."/>
            <person name="Murat C."/>
            <person name="Riley R."/>
            <person name="Ohm R."/>
            <person name="Sun H."/>
            <person name="Tunlid A."/>
            <person name="Henrissat B."/>
            <person name="Grigoriev I.V."/>
            <person name="Hibbett D.S."/>
            <person name="Martin F."/>
        </authorList>
    </citation>
    <scope>NUCLEOTIDE SEQUENCE [LARGE SCALE GENOMIC DNA]</scope>
    <source>
        <strain evidence="3">LaAM-08-1</strain>
    </source>
</reference>
<evidence type="ECO:0000313" key="3">
    <source>
        <dbReference type="Proteomes" id="UP000054477"/>
    </source>
</evidence>
<feature type="compositionally biased region" description="Polar residues" evidence="1">
    <location>
        <begin position="861"/>
        <end position="870"/>
    </location>
</feature>
<feature type="compositionally biased region" description="Polar residues" evidence="1">
    <location>
        <begin position="296"/>
        <end position="305"/>
    </location>
</feature>
<feature type="region of interest" description="Disordered" evidence="1">
    <location>
        <begin position="473"/>
        <end position="532"/>
    </location>
</feature>
<name>A0A0C9X7Y9_9AGAR</name>
<feature type="region of interest" description="Disordered" evidence="1">
    <location>
        <begin position="551"/>
        <end position="582"/>
    </location>
</feature>
<dbReference type="OrthoDB" id="3237291at2759"/>
<organism evidence="2 3">
    <name type="scientific">Laccaria amethystina LaAM-08-1</name>
    <dbReference type="NCBI Taxonomy" id="1095629"/>
    <lineage>
        <taxon>Eukaryota</taxon>
        <taxon>Fungi</taxon>
        <taxon>Dikarya</taxon>
        <taxon>Basidiomycota</taxon>
        <taxon>Agaricomycotina</taxon>
        <taxon>Agaricomycetes</taxon>
        <taxon>Agaricomycetidae</taxon>
        <taxon>Agaricales</taxon>
        <taxon>Agaricineae</taxon>
        <taxon>Hydnangiaceae</taxon>
        <taxon>Laccaria</taxon>
    </lineage>
</organism>
<feature type="compositionally biased region" description="Low complexity" evidence="1">
    <location>
        <begin position="278"/>
        <end position="288"/>
    </location>
</feature>
<proteinExistence type="predicted"/>
<feature type="compositionally biased region" description="Basic and acidic residues" evidence="1">
    <location>
        <begin position="962"/>
        <end position="992"/>
    </location>
</feature>
<feature type="compositionally biased region" description="Low complexity" evidence="1">
    <location>
        <begin position="234"/>
        <end position="268"/>
    </location>
</feature>
<feature type="compositionally biased region" description="Low complexity" evidence="1">
    <location>
        <begin position="730"/>
        <end position="787"/>
    </location>
</feature>